<dbReference type="Proteomes" id="UP000784286">
    <property type="component" value="Unassembled WGS sequence"/>
</dbReference>
<dbReference type="PANTHER" id="PTHR43143">
    <property type="entry name" value="METALLOPHOSPHOESTERASE, CALCINEURIN SUPERFAMILY"/>
    <property type="match status" value="1"/>
</dbReference>
<proteinExistence type="predicted"/>
<dbReference type="SUPFAM" id="SSF56300">
    <property type="entry name" value="Metallo-dependent phosphatases"/>
    <property type="match status" value="1"/>
</dbReference>
<organism evidence="2 3">
    <name type="scientific">Candidatus Phocaeicola excrementipullorum</name>
    <dbReference type="NCBI Taxonomy" id="2838731"/>
    <lineage>
        <taxon>Bacteria</taxon>
        <taxon>Pseudomonadati</taxon>
        <taxon>Bacteroidota</taxon>
        <taxon>Bacteroidia</taxon>
        <taxon>Bacteroidales</taxon>
        <taxon>Bacteroidaceae</taxon>
        <taxon>Phocaeicola</taxon>
    </lineage>
</organism>
<evidence type="ECO:0000313" key="2">
    <source>
        <dbReference type="EMBL" id="MBU3855267.1"/>
    </source>
</evidence>
<dbReference type="EMBL" id="JAHLFJ010000019">
    <property type="protein sequence ID" value="MBU3855267.1"/>
    <property type="molecule type" value="Genomic_DNA"/>
</dbReference>
<dbReference type="InterPro" id="IPR029052">
    <property type="entry name" value="Metallo-depent_PP-like"/>
</dbReference>
<dbReference type="InterPro" id="IPR051918">
    <property type="entry name" value="STPP_CPPED1"/>
</dbReference>
<protein>
    <submittedName>
        <fullName evidence="2">Metallophosphoesterase</fullName>
    </submittedName>
</protein>
<reference evidence="2" key="1">
    <citation type="journal article" date="2021" name="PeerJ">
        <title>Extensive microbial diversity within the chicken gut microbiome revealed by metagenomics and culture.</title>
        <authorList>
            <person name="Gilroy R."/>
            <person name="Ravi A."/>
            <person name="Getino M."/>
            <person name="Pursley I."/>
            <person name="Horton D.L."/>
            <person name="Alikhan N.F."/>
            <person name="Baker D."/>
            <person name="Gharbi K."/>
            <person name="Hall N."/>
            <person name="Watson M."/>
            <person name="Adriaenssens E.M."/>
            <person name="Foster-Nyarko E."/>
            <person name="Jarju S."/>
            <person name="Secka A."/>
            <person name="Antonio M."/>
            <person name="Oren A."/>
            <person name="Chaudhuri R.R."/>
            <person name="La Ragione R."/>
            <person name="Hildebrand F."/>
            <person name="Pallen M.J."/>
        </authorList>
    </citation>
    <scope>NUCLEOTIDE SEQUENCE</scope>
    <source>
        <strain evidence="2">8470</strain>
    </source>
</reference>
<dbReference type="PANTHER" id="PTHR43143:SF1">
    <property type="entry name" value="SERINE_THREONINE-PROTEIN PHOSPHATASE CPPED1"/>
    <property type="match status" value="1"/>
</dbReference>
<feature type="domain" description="Calcineurin-like phosphoesterase" evidence="1">
    <location>
        <begin position="36"/>
        <end position="207"/>
    </location>
</feature>
<accession>A0A948X0D8</accession>
<dbReference type="Gene3D" id="3.60.21.10">
    <property type="match status" value="1"/>
</dbReference>
<reference evidence="2" key="2">
    <citation type="submission" date="2021-04" db="EMBL/GenBank/DDBJ databases">
        <authorList>
            <person name="Gilroy R."/>
        </authorList>
    </citation>
    <scope>NUCLEOTIDE SEQUENCE</scope>
    <source>
        <strain evidence="2">8470</strain>
    </source>
</reference>
<dbReference type="Pfam" id="PF00149">
    <property type="entry name" value="Metallophos"/>
    <property type="match status" value="1"/>
</dbReference>
<comment type="caution">
    <text evidence="2">The sequence shown here is derived from an EMBL/GenBank/DDBJ whole genome shotgun (WGS) entry which is preliminary data.</text>
</comment>
<gene>
    <name evidence="2" type="ORF">H9928_01670</name>
</gene>
<sequence length="248" mass="28466">MIEYHPYDLDIDGETGINAKNMQRIEAELEGRKRITFAVISDTQRWYDETEEAVESLNGQKDLDFVVHTGDLSDFGLKLEFEKQRDILNRLSVPYVCILGNHDCLATGEEVFNRIFGENNFSFNAGNVHFLCLNTNALEFGYDTAIPDFQYIRNDRQSLPEGIEKTVAAMHAGPFSEQFNNNVAHFFEQTITSFPSLQFCIYGHGHNVSAEELFEDGVMYYECASANKRSYLLFTINENDYTYEVVSY</sequence>
<evidence type="ECO:0000313" key="3">
    <source>
        <dbReference type="Proteomes" id="UP000784286"/>
    </source>
</evidence>
<dbReference type="InterPro" id="IPR004843">
    <property type="entry name" value="Calcineurin-like_PHP"/>
</dbReference>
<dbReference type="GO" id="GO:0016787">
    <property type="term" value="F:hydrolase activity"/>
    <property type="evidence" value="ECO:0007669"/>
    <property type="project" value="InterPro"/>
</dbReference>
<evidence type="ECO:0000259" key="1">
    <source>
        <dbReference type="Pfam" id="PF00149"/>
    </source>
</evidence>
<dbReference type="AlphaFoldDB" id="A0A948X0D8"/>
<name>A0A948X0D8_9BACT</name>